<protein>
    <submittedName>
        <fullName evidence="1">Uncharacterized protein</fullName>
    </submittedName>
</protein>
<comment type="caution">
    <text evidence="1">The sequence shown here is derived from an EMBL/GenBank/DDBJ whole genome shotgun (WGS) entry which is preliminary data.</text>
</comment>
<dbReference type="AlphaFoldDB" id="A0A4Y2RXU3"/>
<name>A0A4Y2RXU3_ARAVE</name>
<evidence type="ECO:0000313" key="1">
    <source>
        <dbReference type="EMBL" id="GBN80724.1"/>
    </source>
</evidence>
<evidence type="ECO:0000313" key="2">
    <source>
        <dbReference type="Proteomes" id="UP000499080"/>
    </source>
</evidence>
<proteinExistence type="predicted"/>
<accession>A0A4Y2RXU3</accession>
<dbReference type="EMBL" id="BGPR01019007">
    <property type="protein sequence ID" value="GBN80724.1"/>
    <property type="molecule type" value="Genomic_DNA"/>
</dbReference>
<gene>
    <name evidence="1" type="ORF">AVEN_198092_1</name>
</gene>
<organism evidence="1 2">
    <name type="scientific">Araneus ventricosus</name>
    <name type="common">Orbweaver spider</name>
    <name type="synonym">Epeira ventricosa</name>
    <dbReference type="NCBI Taxonomy" id="182803"/>
    <lineage>
        <taxon>Eukaryota</taxon>
        <taxon>Metazoa</taxon>
        <taxon>Ecdysozoa</taxon>
        <taxon>Arthropoda</taxon>
        <taxon>Chelicerata</taxon>
        <taxon>Arachnida</taxon>
        <taxon>Araneae</taxon>
        <taxon>Araneomorphae</taxon>
        <taxon>Entelegynae</taxon>
        <taxon>Araneoidea</taxon>
        <taxon>Araneidae</taxon>
        <taxon>Araneus</taxon>
    </lineage>
</organism>
<reference evidence="1 2" key="1">
    <citation type="journal article" date="2019" name="Sci. Rep.">
        <title>Orb-weaving spider Araneus ventricosus genome elucidates the spidroin gene catalogue.</title>
        <authorList>
            <person name="Kono N."/>
            <person name="Nakamura H."/>
            <person name="Ohtoshi R."/>
            <person name="Moran D.A.P."/>
            <person name="Shinohara A."/>
            <person name="Yoshida Y."/>
            <person name="Fujiwara M."/>
            <person name="Mori M."/>
            <person name="Tomita M."/>
            <person name="Arakawa K."/>
        </authorList>
    </citation>
    <scope>NUCLEOTIDE SEQUENCE [LARGE SCALE GENOMIC DNA]</scope>
</reference>
<dbReference type="Proteomes" id="UP000499080">
    <property type="component" value="Unassembled WGS sequence"/>
</dbReference>
<sequence length="99" mass="11658">MDGLYWMFTIKLFHSIQRASSRTVLILSPSIQVRHSRVGPHQPQTHHLWPTRSPRRLRLLLPGPDFPRLISTHTPPQPQVVYAFWRDHPPFLQDHISLL</sequence>
<keyword evidence="2" id="KW-1185">Reference proteome</keyword>